<dbReference type="AlphaFoldDB" id="A0A016WU67"/>
<proteinExistence type="predicted"/>
<comment type="caution">
    <text evidence="1">The sequence shown here is derived from an EMBL/GenBank/DDBJ whole genome shotgun (WGS) entry which is preliminary data.</text>
</comment>
<name>A0A016WU67_9BILA</name>
<reference evidence="2" key="1">
    <citation type="journal article" date="2015" name="Nat. Genet.">
        <title>The genome and transcriptome of the zoonotic hookworm Ancylostoma ceylanicum identify infection-specific gene families.</title>
        <authorList>
            <person name="Schwarz E.M."/>
            <person name="Hu Y."/>
            <person name="Antoshechkin I."/>
            <person name="Miller M.M."/>
            <person name="Sternberg P.W."/>
            <person name="Aroian R.V."/>
        </authorList>
    </citation>
    <scope>NUCLEOTIDE SEQUENCE</scope>
    <source>
        <strain evidence="2">HY135</strain>
    </source>
</reference>
<dbReference type="EMBL" id="JARK01000128">
    <property type="protein sequence ID" value="EYC42533.1"/>
    <property type="molecule type" value="Genomic_DNA"/>
</dbReference>
<dbReference type="Proteomes" id="UP000024635">
    <property type="component" value="Unassembled WGS sequence"/>
</dbReference>
<accession>A0A016WU67</accession>
<sequence length="66" mass="7979">MLTNIKEENVEEKVVKTLKKLDGNIEEMEQVLNRLEGLFNMETSCMRDIKSMDQKVKTRYERWTRK</sequence>
<evidence type="ECO:0000313" key="1">
    <source>
        <dbReference type="EMBL" id="EYC42533.1"/>
    </source>
</evidence>
<gene>
    <name evidence="1" type="primary">Acey_s0528.g2984</name>
    <name evidence="1" type="ORF">Y032_0528g2984</name>
</gene>
<evidence type="ECO:0000313" key="2">
    <source>
        <dbReference type="Proteomes" id="UP000024635"/>
    </source>
</evidence>
<organism evidence="1 2">
    <name type="scientific">Ancylostoma ceylanicum</name>
    <dbReference type="NCBI Taxonomy" id="53326"/>
    <lineage>
        <taxon>Eukaryota</taxon>
        <taxon>Metazoa</taxon>
        <taxon>Ecdysozoa</taxon>
        <taxon>Nematoda</taxon>
        <taxon>Chromadorea</taxon>
        <taxon>Rhabditida</taxon>
        <taxon>Rhabditina</taxon>
        <taxon>Rhabditomorpha</taxon>
        <taxon>Strongyloidea</taxon>
        <taxon>Ancylostomatidae</taxon>
        <taxon>Ancylostomatinae</taxon>
        <taxon>Ancylostoma</taxon>
    </lineage>
</organism>
<protein>
    <submittedName>
        <fullName evidence="1">Uncharacterized protein</fullName>
    </submittedName>
</protein>
<keyword evidence="2" id="KW-1185">Reference proteome</keyword>